<accession>A0A9D3VSR0</accession>
<dbReference type="OrthoDB" id="44820at2759"/>
<dbReference type="Proteomes" id="UP000828251">
    <property type="component" value="Unassembled WGS sequence"/>
</dbReference>
<evidence type="ECO:0000313" key="2">
    <source>
        <dbReference type="Proteomes" id="UP000828251"/>
    </source>
</evidence>
<keyword evidence="2" id="KW-1185">Reference proteome</keyword>
<evidence type="ECO:0000313" key="1">
    <source>
        <dbReference type="EMBL" id="KAH1092293.1"/>
    </source>
</evidence>
<proteinExistence type="predicted"/>
<protein>
    <submittedName>
        <fullName evidence="1">Uncharacterized protein</fullName>
    </submittedName>
</protein>
<reference evidence="1 2" key="1">
    <citation type="journal article" date="2021" name="Plant Biotechnol. J.">
        <title>Multi-omics assisted identification of the key and species-specific regulatory components of drought-tolerant mechanisms in Gossypium stocksii.</title>
        <authorList>
            <person name="Yu D."/>
            <person name="Ke L."/>
            <person name="Zhang D."/>
            <person name="Wu Y."/>
            <person name="Sun Y."/>
            <person name="Mei J."/>
            <person name="Sun J."/>
            <person name="Sun Y."/>
        </authorList>
    </citation>
    <scope>NUCLEOTIDE SEQUENCE [LARGE SCALE GENOMIC DNA]</scope>
    <source>
        <strain evidence="2">cv. E1</strain>
        <tissue evidence="1">Leaf</tissue>
    </source>
</reference>
<dbReference type="EMBL" id="JAIQCV010000006">
    <property type="protein sequence ID" value="KAH1092293.1"/>
    <property type="molecule type" value="Genomic_DNA"/>
</dbReference>
<organism evidence="1 2">
    <name type="scientific">Gossypium stocksii</name>
    <dbReference type="NCBI Taxonomy" id="47602"/>
    <lineage>
        <taxon>Eukaryota</taxon>
        <taxon>Viridiplantae</taxon>
        <taxon>Streptophyta</taxon>
        <taxon>Embryophyta</taxon>
        <taxon>Tracheophyta</taxon>
        <taxon>Spermatophyta</taxon>
        <taxon>Magnoliopsida</taxon>
        <taxon>eudicotyledons</taxon>
        <taxon>Gunneridae</taxon>
        <taxon>Pentapetalae</taxon>
        <taxon>rosids</taxon>
        <taxon>malvids</taxon>
        <taxon>Malvales</taxon>
        <taxon>Malvaceae</taxon>
        <taxon>Malvoideae</taxon>
        <taxon>Gossypium</taxon>
    </lineage>
</organism>
<name>A0A9D3VSR0_9ROSI</name>
<sequence length="94" mass="10539">MENVVMVCLTIHGIPQVPWESRGRFDGTSEYKVDKKGKIYGHRVDNIALNSPPKFQVLVVEDLIRSVGCPSTLRPTYFEISSASPLEKNIIKPP</sequence>
<dbReference type="Pfam" id="PF10184">
    <property type="entry name" value="DUF2358"/>
    <property type="match status" value="1"/>
</dbReference>
<comment type="caution">
    <text evidence="1">The sequence shown here is derived from an EMBL/GenBank/DDBJ whole genome shotgun (WGS) entry which is preliminary data.</text>
</comment>
<dbReference type="PANTHER" id="PTHR31094">
    <property type="entry name" value="RIKEN CDNA 2310061I04 GENE"/>
    <property type="match status" value="1"/>
</dbReference>
<dbReference type="PANTHER" id="PTHR31094:SF2">
    <property type="entry name" value="RIKEN CDNA 2310061I04 GENE"/>
    <property type="match status" value="1"/>
</dbReference>
<dbReference type="InterPro" id="IPR018790">
    <property type="entry name" value="DUF2358"/>
</dbReference>
<dbReference type="AlphaFoldDB" id="A0A9D3VSR0"/>
<gene>
    <name evidence="1" type="ORF">J1N35_019550</name>
</gene>